<organism evidence="2 3">
    <name type="scientific">Thalassotalea mangrovi</name>
    <dbReference type="NCBI Taxonomy" id="2572245"/>
    <lineage>
        <taxon>Bacteria</taxon>
        <taxon>Pseudomonadati</taxon>
        <taxon>Pseudomonadota</taxon>
        <taxon>Gammaproteobacteria</taxon>
        <taxon>Alteromonadales</taxon>
        <taxon>Colwelliaceae</taxon>
        <taxon>Thalassotalea</taxon>
    </lineage>
</organism>
<proteinExistence type="predicted"/>
<protein>
    <submittedName>
        <fullName evidence="2">Uncharacterized protein</fullName>
    </submittedName>
</protein>
<keyword evidence="1" id="KW-0472">Membrane</keyword>
<reference evidence="2 3" key="1">
    <citation type="submission" date="2019-04" db="EMBL/GenBank/DDBJ databases">
        <title>Thalassotalea guangxiensis sp. nov., isolated from sediment of the coastal wetland.</title>
        <authorList>
            <person name="Zheng S."/>
            <person name="Zhang D."/>
        </authorList>
    </citation>
    <scope>NUCLEOTIDE SEQUENCE [LARGE SCALE GENOMIC DNA]</scope>
    <source>
        <strain evidence="2 3">ZS-4</strain>
    </source>
</reference>
<evidence type="ECO:0000313" key="2">
    <source>
        <dbReference type="EMBL" id="TKB46749.1"/>
    </source>
</evidence>
<dbReference type="AlphaFoldDB" id="A0A4U1B8B7"/>
<feature type="transmembrane region" description="Helical" evidence="1">
    <location>
        <begin position="116"/>
        <end position="135"/>
    </location>
</feature>
<feature type="transmembrane region" description="Helical" evidence="1">
    <location>
        <begin position="82"/>
        <end position="104"/>
    </location>
</feature>
<dbReference type="OrthoDB" id="1551090at2"/>
<name>A0A4U1B8B7_9GAMM</name>
<dbReference type="Proteomes" id="UP000307999">
    <property type="component" value="Unassembled WGS sequence"/>
</dbReference>
<feature type="transmembrane region" description="Helical" evidence="1">
    <location>
        <begin position="48"/>
        <end position="70"/>
    </location>
</feature>
<keyword evidence="1" id="KW-1133">Transmembrane helix</keyword>
<dbReference type="RefSeq" id="WP_136734816.1">
    <property type="nucleotide sequence ID" value="NZ_SWDB01000007.1"/>
</dbReference>
<keyword evidence="3" id="KW-1185">Reference proteome</keyword>
<dbReference type="EMBL" id="SWDB01000007">
    <property type="protein sequence ID" value="TKB46749.1"/>
    <property type="molecule type" value="Genomic_DNA"/>
</dbReference>
<sequence length="139" mass="15399">MNATTPSSSWQNRNKKRTRNLALWTLAWVLTMALATLGPALLWQEDKLFSMLAIGLNVLLGFGMIYANVIHLRGLDEMQQKVQLQSMGITLGIGMVLGFAYSNLDIANVIATDAEISHLMMIMAITYMISLVIGLKRLS</sequence>
<gene>
    <name evidence="2" type="ORF">E8M12_04110</name>
</gene>
<comment type="caution">
    <text evidence="2">The sequence shown here is derived from an EMBL/GenBank/DDBJ whole genome shotgun (WGS) entry which is preliminary data.</text>
</comment>
<evidence type="ECO:0000256" key="1">
    <source>
        <dbReference type="SAM" id="Phobius"/>
    </source>
</evidence>
<evidence type="ECO:0000313" key="3">
    <source>
        <dbReference type="Proteomes" id="UP000307999"/>
    </source>
</evidence>
<accession>A0A4U1B8B7</accession>
<feature type="transmembrane region" description="Helical" evidence="1">
    <location>
        <begin position="21"/>
        <end position="42"/>
    </location>
</feature>
<keyword evidence="1" id="KW-0812">Transmembrane</keyword>